<gene>
    <name evidence="5" type="ORF">OSTQU699_LOCUS6484</name>
</gene>
<dbReference type="InterPro" id="IPR051285">
    <property type="entry name" value="NADH_oxidoreductase_modular"/>
</dbReference>
<dbReference type="Gene3D" id="2.30.110.10">
    <property type="entry name" value="Electron Transport, Fmn-binding Protein, Chain A"/>
    <property type="match status" value="1"/>
</dbReference>
<dbReference type="Pfam" id="PF00258">
    <property type="entry name" value="Flavodoxin_1"/>
    <property type="match status" value="1"/>
</dbReference>
<dbReference type="PROSITE" id="PS50902">
    <property type="entry name" value="FLAVODOXIN_LIKE"/>
    <property type="match status" value="1"/>
</dbReference>
<sequence>MRAGATTMALVQDLPVGASLRVVSDAPRDLPATHGRPAARSGFHARHPAPEAPKASRSVSVEAWRSQGVWAATTAPTVEEAPPPPPTEAPKVNVDNESVLEVTDNVFCVRGTCTERLKFEVQYGLKRGTADNSYLIKGNSKETTVLIDVPYQDFADKYMTTLNRAINLGSIGKIVMTTMHPKCIPTLRRVLEGCTKSQREPRLQVHMSKPAIALLQETLGEDEKGTALLESVIFVVASPTAPIKLDDGQELEFIRTGTSRWPDMVCVYYRAAGILFTSKLVSAHVAPTLVDVYKETPFDIGGWSVYGGDWKYYYDCMLAPVATQVAATFDKLDLVATRAAPRAGLSRALKSFGSILLFFGGYGKRAPSTTAAVTATGPGRQVSILCPRHGPLVRVALQELLRKYEEWTLAQTMATYSVLVMYASAYGNTAALAQAISRGITKAGVGVQTLNLEVAEPQEISDAISKTNGFVMGSPTLGGHMPTQVQSALGTVLRESRARQLPCGVFGSFGWSGEAVDEIEQKLMDAGFSFAFDSIRVKFKPTMKDLQICEESGTDLAQALQKKLKGKARSAAVSFKSRGASGAAQALARVVGSLCVLTAKEQNAQSAMLASWISQGSFDPPGITVAAKKDRALENFLTNGNRFVVNILAEGKEKGPMKQMLKPFKPGQDRFEGMETKESEKTGCVILPDAAAYLECTVAQRMEAGDHWIVYATVDGGKVQDDKALSAVHHRKTATNY</sequence>
<organism evidence="5 6">
    <name type="scientific">Ostreobium quekettii</name>
    <dbReference type="NCBI Taxonomy" id="121088"/>
    <lineage>
        <taxon>Eukaryota</taxon>
        <taxon>Viridiplantae</taxon>
        <taxon>Chlorophyta</taxon>
        <taxon>core chlorophytes</taxon>
        <taxon>Ulvophyceae</taxon>
        <taxon>TCBD clade</taxon>
        <taxon>Bryopsidales</taxon>
        <taxon>Ostreobineae</taxon>
        <taxon>Ostreobiaceae</taxon>
        <taxon>Ostreobium</taxon>
    </lineage>
</organism>
<dbReference type="InterPro" id="IPR029039">
    <property type="entry name" value="Flavoprotein-like_sf"/>
</dbReference>
<dbReference type="InterPro" id="IPR002563">
    <property type="entry name" value="Flavin_Rdtase-like_dom"/>
</dbReference>
<dbReference type="Gene3D" id="3.60.15.10">
    <property type="entry name" value="Ribonuclease Z/Hydroxyacylglutathione hydrolase-like"/>
    <property type="match status" value="1"/>
</dbReference>
<dbReference type="GO" id="GO:0010181">
    <property type="term" value="F:FMN binding"/>
    <property type="evidence" value="ECO:0007669"/>
    <property type="project" value="InterPro"/>
</dbReference>
<dbReference type="OrthoDB" id="432169at2759"/>
<evidence type="ECO:0000256" key="3">
    <source>
        <dbReference type="SAM" id="MobiDB-lite"/>
    </source>
</evidence>
<dbReference type="SUPFAM" id="SSF56281">
    <property type="entry name" value="Metallo-hydrolase/oxidoreductase"/>
    <property type="match status" value="1"/>
</dbReference>
<reference evidence="5" key="1">
    <citation type="submission" date="2020-12" db="EMBL/GenBank/DDBJ databases">
        <authorList>
            <person name="Iha C."/>
        </authorList>
    </citation>
    <scope>NUCLEOTIDE SEQUENCE</scope>
</reference>
<keyword evidence="1" id="KW-0813">Transport</keyword>
<dbReference type="Gene3D" id="3.40.50.360">
    <property type="match status" value="1"/>
</dbReference>
<keyword evidence="2" id="KW-0249">Electron transport</keyword>
<accession>A0A8S1J5W4</accession>
<evidence type="ECO:0000313" key="6">
    <source>
        <dbReference type="Proteomes" id="UP000708148"/>
    </source>
</evidence>
<evidence type="ECO:0000256" key="1">
    <source>
        <dbReference type="ARBA" id="ARBA00022448"/>
    </source>
</evidence>
<feature type="region of interest" description="Disordered" evidence="3">
    <location>
        <begin position="27"/>
        <end position="58"/>
    </location>
</feature>
<evidence type="ECO:0000256" key="2">
    <source>
        <dbReference type="ARBA" id="ARBA00022982"/>
    </source>
</evidence>
<dbReference type="PANTHER" id="PTHR32145:SF31">
    <property type="entry name" value="FLAVIN REDUCTASE-LIKE FMN-BINDING PROTEIN"/>
    <property type="match status" value="1"/>
</dbReference>
<protein>
    <recommendedName>
        <fullName evidence="4">Flavodoxin-like domain-containing protein</fullName>
    </recommendedName>
</protein>
<dbReference type="SMART" id="SM00903">
    <property type="entry name" value="Flavin_Reduct"/>
    <property type="match status" value="1"/>
</dbReference>
<dbReference type="SUPFAM" id="SSF52218">
    <property type="entry name" value="Flavoproteins"/>
    <property type="match status" value="1"/>
</dbReference>
<dbReference type="InterPro" id="IPR012349">
    <property type="entry name" value="Split_barrel_FMN-bd"/>
</dbReference>
<dbReference type="Pfam" id="PF01613">
    <property type="entry name" value="Flavin_Reduct"/>
    <property type="match status" value="1"/>
</dbReference>
<dbReference type="SUPFAM" id="SSF50475">
    <property type="entry name" value="FMN-binding split barrel"/>
    <property type="match status" value="1"/>
</dbReference>
<keyword evidence="6" id="KW-1185">Reference proteome</keyword>
<dbReference type="Proteomes" id="UP000708148">
    <property type="component" value="Unassembled WGS sequence"/>
</dbReference>
<dbReference type="AlphaFoldDB" id="A0A8S1J5W4"/>
<evidence type="ECO:0000313" key="5">
    <source>
        <dbReference type="EMBL" id="CAD7701125.1"/>
    </source>
</evidence>
<evidence type="ECO:0000259" key="4">
    <source>
        <dbReference type="PROSITE" id="PS50902"/>
    </source>
</evidence>
<proteinExistence type="predicted"/>
<dbReference type="InterPro" id="IPR036866">
    <property type="entry name" value="RibonucZ/Hydroxyglut_hydro"/>
</dbReference>
<comment type="caution">
    <text evidence="5">The sequence shown here is derived from an EMBL/GenBank/DDBJ whole genome shotgun (WGS) entry which is preliminary data.</text>
</comment>
<feature type="domain" description="Flavodoxin-like" evidence="4">
    <location>
        <begin position="418"/>
        <end position="557"/>
    </location>
</feature>
<name>A0A8S1J5W4_9CHLO</name>
<dbReference type="PANTHER" id="PTHR32145">
    <property type="entry name" value="DIFLAVIN FLAVOPROTEIN A 2-RELATED"/>
    <property type="match status" value="1"/>
</dbReference>
<dbReference type="InterPro" id="IPR008254">
    <property type="entry name" value="Flavodoxin/NO_synth"/>
</dbReference>
<dbReference type="EMBL" id="CAJHUC010001440">
    <property type="protein sequence ID" value="CAD7701125.1"/>
    <property type="molecule type" value="Genomic_DNA"/>
</dbReference>